<dbReference type="InterPro" id="IPR020476">
    <property type="entry name" value="Nudix_hydrolase"/>
</dbReference>
<sequence>MLQKRTDFNQWGLIGGALEFGETAEQACVREYQEETGLQVAVQSLMGVSSGHVQRYPNGDVAQTVVVEFVVKAIGGHLNAFNKETAALAYFDAAHLPPIFNTQHRQSIQRYYAGAYPYFD</sequence>
<evidence type="ECO:0000313" key="4">
    <source>
        <dbReference type="EMBL" id="GBF00510.1"/>
    </source>
</evidence>
<comment type="caution">
    <text evidence="4">The sequence shown here is derived from an EMBL/GenBank/DDBJ whole genome shotgun (WGS) entry which is preliminary data.</text>
</comment>
<feature type="domain" description="Nudix hydrolase" evidence="3">
    <location>
        <begin position="1"/>
        <end position="117"/>
    </location>
</feature>
<dbReference type="EMBL" id="BDOR01000001">
    <property type="protein sequence ID" value="GBF00510.1"/>
    <property type="molecule type" value="Genomic_DNA"/>
</dbReference>
<gene>
    <name evidence="4" type="ORF">LPPLD21_00010</name>
</gene>
<reference evidence="4 5" key="1">
    <citation type="submission" date="2017-04" db="EMBL/GenBank/DDBJ databases">
        <title>In vitro and in silico characterization of Lactobacillus paraplantarum D2-1, a starter culture for soymilk fermentation.</title>
        <authorList>
            <person name="Endo A."/>
            <person name="Sasaki F."/>
            <person name="Maeno S."/>
            <person name="Kanesaki Y."/>
            <person name="Kubota E."/>
            <person name="Torres G.A."/>
            <person name="Tomita S."/>
            <person name="Nakagawa J."/>
        </authorList>
    </citation>
    <scope>NUCLEOTIDE SEQUENCE [LARGE SCALE GENOMIC DNA]</scope>
    <source>
        <strain evidence="4 5">D2-1</strain>
    </source>
</reference>
<dbReference type="Pfam" id="PF00293">
    <property type="entry name" value="NUDIX"/>
    <property type="match status" value="1"/>
</dbReference>
<dbReference type="PANTHER" id="PTHR43046">
    <property type="entry name" value="GDP-MANNOSE MANNOSYL HYDROLASE"/>
    <property type="match status" value="1"/>
</dbReference>
<dbReference type="InterPro" id="IPR015797">
    <property type="entry name" value="NUDIX_hydrolase-like_dom_sf"/>
</dbReference>
<accession>A0ABQ0N649</accession>
<proteinExistence type="predicted"/>
<dbReference type="Gene3D" id="3.90.79.10">
    <property type="entry name" value="Nucleoside Triphosphate Pyrophosphohydrolase"/>
    <property type="match status" value="1"/>
</dbReference>
<comment type="cofactor">
    <cofactor evidence="1">
        <name>Mg(2+)</name>
        <dbReference type="ChEBI" id="CHEBI:18420"/>
    </cofactor>
</comment>
<dbReference type="PANTHER" id="PTHR43046:SF2">
    <property type="entry name" value="8-OXO-DGTP DIPHOSPHATASE-RELATED"/>
    <property type="match status" value="1"/>
</dbReference>
<dbReference type="SUPFAM" id="SSF55811">
    <property type="entry name" value="Nudix"/>
    <property type="match status" value="1"/>
</dbReference>
<evidence type="ECO:0000256" key="2">
    <source>
        <dbReference type="ARBA" id="ARBA00022801"/>
    </source>
</evidence>
<dbReference type="PROSITE" id="PS51462">
    <property type="entry name" value="NUDIX"/>
    <property type="match status" value="1"/>
</dbReference>
<dbReference type="Proteomes" id="UP000236162">
    <property type="component" value="Unassembled WGS sequence"/>
</dbReference>
<name>A0ABQ0N649_9LACO</name>
<evidence type="ECO:0000259" key="3">
    <source>
        <dbReference type="PROSITE" id="PS51462"/>
    </source>
</evidence>
<keyword evidence="2" id="KW-0378">Hydrolase</keyword>
<dbReference type="PRINTS" id="PR00502">
    <property type="entry name" value="NUDIXFAMILY"/>
</dbReference>
<dbReference type="InterPro" id="IPR000086">
    <property type="entry name" value="NUDIX_hydrolase_dom"/>
</dbReference>
<organism evidence="4 5">
    <name type="scientific">Lactiplantibacillus paraplantarum</name>
    <dbReference type="NCBI Taxonomy" id="60520"/>
    <lineage>
        <taxon>Bacteria</taxon>
        <taxon>Bacillati</taxon>
        <taxon>Bacillota</taxon>
        <taxon>Bacilli</taxon>
        <taxon>Lactobacillales</taxon>
        <taxon>Lactobacillaceae</taxon>
        <taxon>Lactiplantibacillus</taxon>
    </lineage>
</organism>
<evidence type="ECO:0000313" key="5">
    <source>
        <dbReference type="Proteomes" id="UP000236162"/>
    </source>
</evidence>
<evidence type="ECO:0000256" key="1">
    <source>
        <dbReference type="ARBA" id="ARBA00001946"/>
    </source>
</evidence>
<dbReference type="RefSeq" id="WP_021731788.1">
    <property type="nucleotide sequence ID" value="NZ_AVAI01000127.1"/>
</dbReference>
<protein>
    <submittedName>
        <fullName evidence="4">ADP-ribose pyrophosphatase</fullName>
    </submittedName>
</protein>
<keyword evidence="5" id="KW-1185">Reference proteome</keyword>